<proteinExistence type="predicted"/>
<keyword evidence="1" id="KW-1185">Reference proteome</keyword>
<dbReference type="Proteomes" id="UP000050795">
    <property type="component" value="Unassembled WGS sequence"/>
</dbReference>
<evidence type="ECO:0000313" key="2">
    <source>
        <dbReference type="WBParaSite" id="TREG1_135550.1"/>
    </source>
</evidence>
<name>A0AA85J0I5_TRIRE</name>
<accession>A0AA85J0I5</accession>
<dbReference type="WBParaSite" id="TREG1_135550.1">
    <property type="protein sequence ID" value="TREG1_135550.1"/>
    <property type="gene ID" value="TREG1_135550"/>
</dbReference>
<protein>
    <submittedName>
        <fullName evidence="2">Uncharacterized protein</fullName>
    </submittedName>
</protein>
<reference evidence="1" key="1">
    <citation type="submission" date="2022-06" db="EMBL/GenBank/DDBJ databases">
        <authorList>
            <person name="Berger JAMES D."/>
            <person name="Berger JAMES D."/>
        </authorList>
    </citation>
    <scope>NUCLEOTIDE SEQUENCE [LARGE SCALE GENOMIC DNA]</scope>
</reference>
<dbReference type="AlphaFoldDB" id="A0AA85J0I5"/>
<organism evidence="1 2">
    <name type="scientific">Trichobilharzia regenti</name>
    <name type="common">Nasal bird schistosome</name>
    <dbReference type="NCBI Taxonomy" id="157069"/>
    <lineage>
        <taxon>Eukaryota</taxon>
        <taxon>Metazoa</taxon>
        <taxon>Spiralia</taxon>
        <taxon>Lophotrochozoa</taxon>
        <taxon>Platyhelminthes</taxon>
        <taxon>Trematoda</taxon>
        <taxon>Digenea</taxon>
        <taxon>Strigeidida</taxon>
        <taxon>Schistosomatoidea</taxon>
        <taxon>Schistosomatidae</taxon>
        <taxon>Trichobilharzia</taxon>
    </lineage>
</organism>
<sequence>MCIYQFNRSPESTVMLVVLLDSLANISLLNISDRGGQTKTIHSSILSHLDGGGHVVEKTEAFKAIHHIPPNLSSGLRIRLLHAHTAEAISIRTFKPKLCIPKEFVQRLSLSCWPIKT</sequence>
<reference evidence="2" key="2">
    <citation type="submission" date="2023-11" db="UniProtKB">
        <authorList>
            <consortium name="WormBaseParasite"/>
        </authorList>
    </citation>
    <scope>IDENTIFICATION</scope>
</reference>
<evidence type="ECO:0000313" key="1">
    <source>
        <dbReference type="Proteomes" id="UP000050795"/>
    </source>
</evidence>